<evidence type="ECO:0000313" key="1">
    <source>
        <dbReference type="EMBL" id="KLN61843.1"/>
    </source>
</evidence>
<accession>A0A0H2MHH4</accession>
<dbReference type="Pfam" id="PF07310">
    <property type="entry name" value="PAS_5"/>
    <property type="match status" value="1"/>
</dbReference>
<keyword evidence="2" id="KW-1185">Reference proteome</keyword>
<dbReference type="AlphaFoldDB" id="A0A0H2MHH4"/>
<dbReference type="InterPro" id="IPR009922">
    <property type="entry name" value="DUF1457"/>
</dbReference>
<dbReference type="RefSeq" id="WP_047763180.1">
    <property type="nucleotide sequence ID" value="NZ_LAQL01000003.1"/>
</dbReference>
<dbReference type="EMBL" id="LAQL01000003">
    <property type="protein sequence ID" value="KLN61843.1"/>
    <property type="molecule type" value="Genomic_DNA"/>
</dbReference>
<dbReference type="OrthoDB" id="8478984at2"/>
<evidence type="ECO:0008006" key="3">
    <source>
        <dbReference type="Google" id="ProtNLM"/>
    </source>
</evidence>
<comment type="caution">
    <text evidence="1">The sequence shown here is derived from an EMBL/GenBank/DDBJ whole genome shotgun (WGS) entry which is preliminary data.</text>
</comment>
<dbReference type="STRING" id="1489064.WH96_06025"/>
<sequence>MEQSSDLATDLNNLTAPVKGVYEYWQSLPRCKGLPLKSALAPMEIPLEFLPHVFLMELEYNPFAALVRLQGTYINYSLGQHFTDKYVDESTFGESAVAILASYEEAAIKRIAYVSQEEILSTSQQTMLIEAIHLPMVDDAGEVKFILGALSRLSGSDNPDQEFRGRHWDVKVRNQIG</sequence>
<organism evidence="1 2">
    <name type="scientific">Kiloniella spongiae</name>
    <dbReference type="NCBI Taxonomy" id="1489064"/>
    <lineage>
        <taxon>Bacteria</taxon>
        <taxon>Pseudomonadati</taxon>
        <taxon>Pseudomonadota</taxon>
        <taxon>Alphaproteobacteria</taxon>
        <taxon>Rhodospirillales</taxon>
        <taxon>Kiloniellaceae</taxon>
        <taxon>Kiloniella</taxon>
    </lineage>
</organism>
<reference evidence="1 2" key="1">
    <citation type="submission" date="2015-03" db="EMBL/GenBank/DDBJ databases">
        <title>Genome Sequence of Kiloniella spongiae MEBiC09566, isolated from a marine sponge.</title>
        <authorList>
            <person name="Shao Z."/>
            <person name="Wang L."/>
            <person name="Li X."/>
        </authorList>
    </citation>
    <scope>NUCLEOTIDE SEQUENCE [LARGE SCALE GENOMIC DNA]</scope>
    <source>
        <strain evidence="1 2">MEBiC09566</strain>
    </source>
</reference>
<evidence type="ECO:0000313" key="2">
    <source>
        <dbReference type="Proteomes" id="UP000035444"/>
    </source>
</evidence>
<name>A0A0H2MHH4_9PROT</name>
<protein>
    <recommendedName>
        <fullName evidence="3">PAS domain-containing protein</fullName>
    </recommendedName>
</protein>
<proteinExistence type="predicted"/>
<dbReference type="Proteomes" id="UP000035444">
    <property type="component" value="Unassembled WGS sequence"/>
</dbReference>
<gene>
    <name evidence="1" type="ORF">WH96_06025</name>
</gene>